<dbReference type="OrthoDB" id="2018448at2759"/>
<evidence type="ECO:0000256" key="3">
    <source>
        <dbReference type="ARBA" id="ARBA00004613"/>
    </source>
</evidence>
<feature type="transmembrane region" description="Helical" evidence="8">
    <location>
        <begin position="459"/>
        <end position="480"/>
    </location>
</feature>
<dbReference type="AlphaFoldDB" id="F0ZX29"/>
<feature type="signal peptide" evidence="9">
    <location>
        <begin position="1"/>
        <end position="20"/>
    </location>
</feature>
<keyword evidence="7" id="KW-0998">Cell outer membrane</keyword>
<keyword evidence="6 8" id="KW-0472">Membrane</keyword>
<dbReference type="FunCoup" id="F0ZX29">
    <property type="interactions" value="23"/>
</dbReference>
<evidence type="ECO:0000256" key="2">
    <source>
        <dbReference type="ARBA" id="ARBA00004442"/>
    </source>
</evidence>
<evidence type="ECO:0000256" key="8">
    <source>
        <dbReference type="SAM" id="Phobius"/>
    </source>
</evidence>
<dbReference type="PANTHER" id="PTHR11319">
    <property type="entry name" value="G PROTEIN-COUPLED RECEPTOR-RELATED"/>
    <property type="match status" value="1"/>
</dbReference>
<keyword evidence="11" id="KW-1185">Reference proteome</keyword>
<keyword evidence="8" id="KW-0812">Transmembrane</keyword>
<dbReference type="OMA" id="APYDEIR"/>
<name>F0ZX29_DICPU</name>
<sequence length="511" mass="55663">MKILYLLSLIFIYFTVIANAQINIKEECIWWVDYNATQAEAKGTLEKPFLLLKNAISTVVSANDLNKCTSDSSITRVIYIIGSNEVNTYKQSSIIVSDVGEDYQFPILIQAVDRPSEGYKFDGNLLAFNTSNYAVFVGTQGKYTINFQSSLANFTLRGIEFRDGGYSSENIESSVIVTGASTVSFDFCKFTNNTGGDSGALYYNSQFSSQITNCIFDGNRAVSDESNGGGITIPYVTARVSIMDVTFTNNYAANGGGMHCNHQNLILKNINFFNNSAINGGGLYTLEVPKKNHIVWNYLTFKFNNASKNGGGLYDDSSSNYYNHSLFESNTASNGGAVYLFDSVVSIVLTNFNSNTAVNGGGAIYATDESETDKINQLLVKDSNFTMNTASNGGALYCVDAIARFNINDRYAETNTATNSSTNIDYCLSTCVTTAEDCGCPGGCGVPKDDKNPNSNAKIAVAIFLPITLILLGIVVFLLWKTHSKSKVRTKIAPYDEIRLSPASQDTDDQL</sequence>
<dbReference type="InParanoid" id="F0ZX29"/>
<dbReference type="eggNOG" id="ENOG502R9BD">
    <property type="taxonomic scope" value="Eukaryota"/>
</dbReference>
<dbReference type="GeneID" id="10505720"/>
<evidence type="ECO:0000313" key="11">
    <source>
        <dbReference type="Proteomes" id="UP000001064"/>
    </source>
</evidence>
<evidence type="ECO:0000256" key="5">
    <source>
        <dbReference type="ARBA" id="ARBA00022729"/>
    </source>
</evidence>
<evidence type="ECO:0000256" key="4">
    <source>
        <dbReference type="ARBA" id="ARBA00022525"/>
    </source>
</evidence>
<dbReference type="VEuPathDB" id="AmoebaDB:DICPUDRAFT_57680"/>
<dbReference type="NCBIfam" id="TIGR01376">
    <property type="entry name" value="POMP_repeat"/>
    <property type="match status" value="1"/>
</dbReference>
<feature type="chain" id="PRO_5003265452" description="Right handed beta helix domain-containing protein" evidence="9">
    <location>
        <begin position="21"/>
        <end position="511"/>
    </location>
</feature>
<dbReference type="PANTHER" id="PTHR11319:SF35">
    <property type="entry name" value="OUTER MEMBRANE PROTEIN PMPC-RELATED"/>
    <property type="match status" value="1"/>
</dbReference>
<dbReference type="GO" id="GO:0005576">
    <property type="term" value="C:extracellular region"/>
    <property type="evidence" value="ECO:0007669"/>
    <property type="project" value="UniProtKB-SubCell"/>
</dbReference>
<dbReference type="InterPro" id="IPR011050">
    <property type="entry name" value="Pectin_lyase_fold/virulence"/>
</dbReference>
<evidence type="ECO:0000256" key="1">
    <source>
        <dbReference type="ARBA" id="ARBA00004196"/>
    </source>
</evidence>
<dbReference type="Pfam" id="PF02415">
    <property type="entry name" value="Chlam_PMP"/>
    <property type="match status" value="1"/>
</dbReference>
<dbReference type="SUPFAM" id="SSF51126">
    <property type="entry name" value="Pectin lyase-like"/>
    <property type="match status" value="1"/>
</dbReference>
<evidence type="ECO:0000313" key="10">
    <source>
        <dbReference type="EMBL" id="EGC31496.1"/>
    </source>
</evidence>
<gene>
    <name evidence="10" type="ORF">DICPUDRAFT_57680</name>
</gene>
<accession>F0ZX29</accession>
<evidence type="ECO:0000256" key="9">
    <source>
        <dbReference type="SAM" id="SignalP"/>
    </source>
</evidence>
<protein>
    <recommendedName>
        <fullName evidence="12">Right handed beta helix domain-containing protein</fullName>
    </recommendedName>
</protein>
<dbReference type="KEGG" id="dpp:DICPUDRAFT_57680"/>
<keyword evidence="4" id="KW-0964">Secreted</keyword>
<evidence type="ECO:0008006" key="12">
    <source>
        <dbReference type="Google" id="ProtNLM"/>
    </source>
</evidence>
<dbReference type="Proteomes" id="UP000001064">
    <property type="component" value="Unassembled WGS sequence"/>
</dbReference>
<dbReference type="RefSeq" id="XP_003291971.1">
    <property type="nucleotide sequence ID" value="XM_003291923.1"/>
</dbReference>
<evidence type="ECO:0000256" key="6">
    <source>
        <dbReference type="ARBA" id="ARBA00023136"/>
    </source>
</evidence>
<dbReference type="InterPro" id="IPR003368">
    <property type="entry name" value="POMP_repeat"/>
</dbReference>
<keyword evidence="8" id="KW-1133">Transmembrane helix</keyword>
<dbReference type="EMBL" id="GL871250">
    <property type="protein sequence ID" value="EGC31496.1"/>
    <property type="molecule type" value="Genomic_DNA"/>
</dbReference>
<evidence type="ECO:0000256" key="7">
    <source>
        <dbReference type="ARBA" id="ARBA00023237"/>
    </source>
</evidence>
<organism evidence="10 11">
    <name type="scientific">Dictyostelium purpureum</name>
    <name type="common">Slime mold</name>
    <dbReference type="NCBI Taxonomy" id="5786"/>
    <lineage>
        <taxon>Eukaryota</taxon>
        <taxon>Amoebozoa</taxon>
        <taxon>Evosea</taxon>
        <taxon>Eumycetozoa</taxon>
        <taxon>Dictyostelia</taxon>
        <taxon>Dictyosteliales</taxon>
        <taxon>Dictyosteliaceae</taxon>
        <taxon>Dictyostelium</taxon>
    </lineage>
</organism>
<proteinExistence type="predicted"/>
<reference evidence="11" key="1">
    <citation type="journal article" date="2011" name="Genome Biol.">
        <title>Comparative genomics of the social amoebae Dictyostelium discoideum and Dictyostelium purpureum.</title>
        <authorList>
            <consortium name="US DOE Joint Genome Institute (JGI-PGF)"/>
            <person name="Sucgang R."/>
            <person name="Kuo A."/>
            <person name="Tian X."/>
            <person name="Salerno W."/>
            <person name="Parikh A."/>
            <person name="Feasley C.L."/>
            <person name="Dalin E."/>
            <person name="Tu H."/>
            <person name="Huang E."/>
            <person name="Barry K."/>
            <person name="Lindquist E."/>
            <person name="Shapiro H."/>
            <person name="Bruce D."/>
            <person name="Schmutz J."/>
            <person name="Salamov A."/>
            <person name="Fey P."/>
            <person name="Gaudet P."/>
            <person name="Anjard C."/>
            <person name="Babu M.M."/>
            <person name="Basu S."/>
            <person name="Bushmanova Y."/>
            <person name="van der Wel H."/>
            <person name="Katoh-Kurasawa M."/>
            <person name="Dinh C."/>
            <person name="Coutinho P.M."/>
            <person name="Saito T."/>
            <person name="Elias M."/>
            <person name="Schaap P."/>
            <person name="Kay R.R."/>
            <person name="Henrissat B."/>
            <person name="Eichinger L."/>
            <person name="Rivero F."/>
            <person name="Putnam N.H."/>
            <person name="West C.M."/>
            <person name="Loomis W.F."/>
            <person name="Chisholm R.L."/>
            <person name="Shaulsky G."/>
            <person name="Strassmann J.E."/>
            <person name="Queller D.C."/>
            <person name="Kuspa A."/>
            <person name="Grigoriev I.V."/>
        </authorList>
    </citation>
    <scope>NUCLEOTIDE SEQUENCE [LARGE SCALE GENOMIC DNA]</scope>
    <source>
        <strain evidence="11">QSDP1</strain>
    </source>
</reference>
<comment type="subcellular location">
    <subcellularLocation>
        <location evidence="1">Cell envelope</location>
    </subcellularLocation>
    <subcellularLocation>
        <location evidence="2">Cell outer membrane</location>
    </subcellularLocation>
    <subcellularLocation>
        <location evidence="3">Secreted</location>
    </subcellularLocation>
</comment>
<keyword evidence="5 9" id="KW-0732">Signal</keyword>